<evidence type="ECO:0000256" key="6">
    <source>
        <dbReference type="ARBA" id="ARBA00022824"/>
    </source>
</evidence>
<evidence type="ECO:0000256" key="7">
    <source>
        <dbReference type="ARBA" id="ARBA00022892"/>
    </source>
</evidence>
<dbReference type="InterPro" id="IPR013154">
    <property type="entry name" value="ADH-like_N"/>
</dbReference>
<dbReference type="SUPFAM" id="SSF51735">
    <property type="entry name" value="NAD(P)-binding Rossmann-fold domains"/>
    <property type="match status" value="1"/>
</dbReference>
<feature type="compositionally biased region" description="Polar residues" evidence="14">
    <location>
        <begin position="1093"/>
        <end position="1104"/>
    </location>
</feature>
<dbReference type="FunFam" id="1.25.40.1030:FF:000003">
    <property type="entry name" value="Protein transport protein sec16"/>
    <property type="match status" value="1"/>
</dbReference>
<dbReference type="Pfam" id="PF12932">
    <property type="entry name" value="Sec16"/>
    <property type="match status" value="1"/>
</dbReference>
<feature type="compositionally biased region" description="Acidic residues" evidence="14">
    <location>
        <begin position="1186"/>
        <end position="1198"/>
    </location>
</feature>
<dbReference type="InterPro" id="IPR024340">
    <property type="entry name" value="Sec16_CCD"/>
</dbReference>
<evidence type="ECO:0000256" key="2">
    <source>
        <dbReference type="ARBA" id="ARBA00004406"/>
    </source>
</evidence>
<comment type="function">
    <text evidence="11">Plays a role in the organization of the endoplasmic reticulum exit sites (ERES), also known as transitional endoplasmic reticulum (tER). Required for secretory cargo traffic from the endoplasmic reticulum to the Golgi apparatus. Involved in peroxisome biogenesis. Regulates the transport of peroxisomal biogenesis factors PEX3 and PEX16 from the ER to peroxisomes.</text>
</comment>
<evidence type="ECO:0000256" key="5">
    <source>
        <dbReference type="ARBA" id="ARBA00022593"/>
    </source>
</evidence>
<evidence type="ECO:0000256" key="13">
    <source>
        <dbReference type="RuleBase" id="RU364101"/>
    </source>
</evidence>
<dbReference type="Gene3D" id="1.25.40.1030">
    <property type="match status" value="1"/>
</dbReference>
<dbReference type="EMBL" id="JAKZEL010000015">
    <property type="protein sequence ID" value="KAI4536733.1"/>
    <property type="molecule type" value="Genomic_DNA"/>
</dbReference>
<dbReference type="PANTHER" id="PTHR13402">
    <property type="entry name" value="RGPR-RELATED"/>
    <property type="match status" value="1"/>
</dbReference>
<evidence type="ECO:0000313" key="16">
    <source>
        <dbReference type="EMBL" id="KAI4536733.1"/>
    </source>
</evidence>
<evidence type="ECO:0000259" key="15">
    <source>
        <dbReference type="SMART" id="SM00829"/>
    </source>
</evidence>
<feature type="region of interest" description="Disordered" evidence="14">
    <location>
        <begin position="1093"/>
        <end position="1160"/>
    </location>
</feature>
<feature type="domain" description="Enoyl reductase (ER)" evidence="15">
    <location>
        <begin position="35"/>
        <end position="343"/>
    </location>
</feature>
<feature type="compositionally biased region" description="Basic and acidic residues" evidence="14">
    <location>
        <begin position="1141"/>
        <end position="1160"/>
    </location>
</feature>
<feature type="compositionally biased region" description="Polar residues" evidence="14">
    <location>
        <begin position="422"/>
        <end position="438"/>
    </location>
</feature>
<keyword evidence="5" id="KW-0962">Peroxisome biogenesis</keyword>
<organism evidence="16 17">
    <name type="scientific">Ovis ammon polii</name>
    <dbReference type="NCBI Taxonomy" id="230172"/>
    <lineage>
        <taxon>Eukaryota</taxon>
        <taxon>Metazoa</taxon>
        <taxon>Chordata</taxon>
        <taxon>Craniata</taxon>
        <taxon>Vertebrata</taxon>
        <taxon>Euteleostomi</taxon>
        <taxon>Mammalia</taxon>
        <taxon>Eutheria</taxon>
        <taxon>Laurasiatheria</taxon>
        <taxon>Artiodactyla</taxon>
        <taxon>Ruminantia</taxon>
        <taxon>Pecora</taxon>
        <taxon>Bovidae</taxon>
        <taxon>Caprinae</taxon>
        <taxon>Ovis</taxon>
    </lineage>
</organism>
<comment type="caution">
    <text evidence="16">The sequence shown here is derived from an EMBL/GenBank/DDBJ whole genome shotgun (WGS) entry which is preliminary data.</text>
</comment>
<feature type="region of interest" description="Disordered" evidence="14">
    <location>
        <begin position="992"/>
        <end position="1055"/>
    </location>
</feature>
<dbReference type="Proteomes" id="UP001214576">
    <property type="component" value="Unassembled WGS sequence"/>
</dbReference>
<evidence type="ECO:0000256" key="9">
    <source>
        <dbReference type="ARBA" id="ARBA00023034"/>
    </source>
</evidence>
<dbReference type="CDD" id="cd09233">
    <property type="entry name" value="ACE1-Sec16-like"/>
    <property type="match status" value="1"/>
</dbReference>
<evidence type="ECO:0000313" key="17">
    <source>
        <dbReference type="Proteomes" id="UP001214576"/>
    </source>
</evidence>
<reference evidence="16" key="1">
    <citation type="submission" date="2022-03" db="EMBL/GenBank/DDBJ databases">
        <title>Genomic analyses of argali, domestic sheep and their hybrids provide insights into chromosomal evolution, heterosis and genetic basis of agronomic traits.</title>
        <authorList>
            <person name="Li M."/>
        </authorList>
    </citation>
    <scope>NUCLEOTIDE SEQUENCE</scope>
    <source>
        <strain evidence="16">CAU-MHL-2022a</strain>
        <tissue evidence="16">Skin</tissue>
    </source>
</reference>
<feature type="region of interest" description="Disordered" evidence="14">
    <location>
        <begin position="418"/>
        <end position="471"/>
    </location>
</feature>
<dbReference type="Pfam" id="PF12931">
    <property type="entry name" value="TPR_Sec16"/>
    <property type="match status" value="1"/>
</dbReference>
<dbReference type="GO" id="GO:0016491">
    <property type="term" value="F:oxidoreductase activity"/>
    <property type="evidence" value="ECO:0007669"/>
    <property type="project" value="InterPro"/>
</dbReference>
<dbReference type="InterPro" id="IPR013149">
    <property type="entry name" value="ADH-like_C"/>
</dbReference>
<dbReference type="GO" id="GO:0070971">
    <property type="term" value="C:endoplasmic reticulum exit site"/>
    <property type="evidence" value="ECO:0007669"/>
    <property type="project" value="TreeGrafter"/>
</dbReference>
<dbReference type="InterPro" id="IPR020843">
    <property type="entry name" value="ER"/>
</dbReference>
<protein>
    <recommendedName>
        <fullName evidence="13">Protein transport protein sec16</fullName>
    </recommendedName>
</protein>
<evidence type="ECO:0000256" key="14">
    <source>
        <dbReference type="SAM" id="MobiDB-lite"/>
    </source>
</evidence>
<keyword evidence="7 13" id="KW-0931">ER-Golgi transport</keyword>
<evidence type="ECO:0000256" key="4">
    <source>
        <dbReference type="ARBA" id="ARBA00022448"/>
    </source>
</evidence>
<evidence type="ECO:0000256" key="8">
    <source>
        <dbReference type="ARBA" id="ARBA00022927"/>
    </source>
</evidence>
<dbReference type="CDD" id="cd08241">
    <property type="entry name" value="QOR1"/>
    <property type="match status" value="1"/>
</dbReference>
<dbReference type="Gene3D" id="3.40.50.720">
    <property type="entry name" value="NAD(P)-binding Rossmann-like Domain"/>
    <property type="match status" value="1"/>
</dbReference>
<gene>
    <name evidence="16" type="ORF">MG293_012936</name>
</gene>
<dbReference type="Gene3D" id="3.90.180.10">
    <property type="entry name" value="Medium-chain alcohol dehydrogenases, catalytic domain"/>
    <property type="match status" value="1"/>
</dbReference>
<feature type="region of interest" description="Disordered" evidence="14">
    <location>
        <begin position="1174"/>
        <end position="1262"/>
    </location>
</feature>
<dbReference type="InterPro" id="IPR011032">
    <property type="entry name" value="GroES-like_sf"/>
</dbReference>
<keyword evidence="9 13" id="KW-0333">Golgi apparatus</keyword>
<evidence type="ECO:0000256" key="10">
    <source>
        <dbReference type="ARBA" id="ARBA00023136"/>
    </source>
</evidence>
<comment type="similarity">
    <text evidence="3 13">Belongs to the SEC16 family.</text>
</comment>
<dbReference type="SMART" id="SM00829">
    <property type="entry name" value="PKS_ER"/>
    <property type="match status" value="1"/>
</dbReference>
<dbReference type="GO" id="GO:0007031">
    <property type="term" value="P:peroxisome organization"/>
    <property type="evidence" value="ECO:0007669"/>
    <property type="project" value="UniProtKB-KW"/>
</dbReference>
<keyword evidence="8 13" id="KW-0653">Protein transport</keyword>
<comment type="subunit">
    <text evidence="12">SEC16A and SEC16B are each present in multiple copies in a heteromeric complex. Interacts with TFG. Interacts with SEC13.</text>
</comment>
<dbReference type="Pfam" id="PF00107">
    <property type="entry name" value="ADH_zinc_N"/>
    <property type="match status" value="1"/>
</dbReference>
<dbReference type="PANTHER" id="PTHR13402:SF11">
    <property type="entry name" value="PROTEIN TRANSPORT PROTEIN SEC16B"/>
    <property type="match status" value="1"/>
</dbReference>
<dbReference type="GO" id="GO:0005789">
    <property type="term" value="C:endoplasmic reticulum membrane"/>
    <property type="evidence" value="ECO:0007669"/>
    <property type="project" value="UniProtKB-SubCell"/>
</dbReference>
<feature type="compositionally biased region" description="Polar residues" evidence="14">
    <location>
        <begin position="1023"/>
        <end position="1038"/>
    </location>
</feature>
<keyword evidence="6 13" id="KW-0256">Endoplasmic reticulum</keyword>
<evidence type="ECO:0000256" key="11">
    <source>
        <dbReference type="ARBA" id="ARBA00045648"/>
    </source>
</evidence>
<dbReference type="Pfam" id="PF08240">
    <property type="entry name" value="ADH_N"/>
    <property type="match status" value="1"/>
</dbReference>
<sequence length="1509" mass="166079">MAAAWGRCVSRAWLRRTAWQGCGRNYRAALCTELKRPLVTEEVSPRPVQPHEVRVNVHFCGINFADILACRGQYQERRQLPFTPGMEFSGMVLETGTDVSMVKEGDRVIGLPGFGGMAEECIIDHKNLWQIPEKVSLREAAALPVSYGTAIFALEHRACTQPGETVLVTAAAGATGLAVIDVATNILQAKVIAAAGSDEKCQLAMQRGAQSSVNYSRGSLKEAVGKLVGAGGVNVVIDMVGGDVFLEALRSLAYEGRIVVVGFTGGTIASVPANLLLLKNITAMGLYWGRYRHQNFPIFSRSLSSALQYCQEGRIQPYIGEVFKLEEVNDAFLRVTQRKSTGKTSSRQEPSHTSNRWSIEDLYQSYYSPALREEYAYGSYYYHGYPQQLQEERVPRQGSPYIWQEDHRDQKYLNEHQHENQNRPFGTNRETQFQSKSRNPYKDSPASNSGQERPGDLFMESPLTGAQKNKPSLMEESNLLWQHESGLTSSSYELSQYMADASELYDPRTSAAWSPVQAEDISAAGPKEPMKFYVPHMPVSFGPGGQLVCVSPSSPSDGQTALVELHSMEVILNDSEEQEEMRTFSGPLIREDVQKVDIMTFCQQKAAQSRKSETPGSRDSALLWQLLVLLCRQNGSMVGSDIAELLMQDCKKLEKYKRQPPVANLINLTDEDWPVLSSGTRDLLTGEIPPSVETPAQIVEKFTKLLYHGRKKEALEWAMKNHLWGHALFLSSKMDPRTHSWVMSGFTSTLALNDPLQTLFQLMSGRTPQAATCCGDKQWGDWRPHLAVILSNQGGDLELYQRTIVTMGDTLAGKGLVEAAHFCYLMAHVPFGYYTVKTDYLALLGSSHSQEFLKFATTEAIQRTEIFEYCQMLGRPRSFIPSFQVYKLLYASRLADYGLTSQALHYCEAIGTALLSHGESSHPVLLVELIKLAERLKLSDPLVLERHRHRGDRDLEPDWLVHLRGHHRELQQKEAGDVGGPQSAQVVISEAGKTPENTFYQDLSGPQGNSEAYGDHSALWPTPEQSGPAQLSPQQPGSYPTGGGSGQMGVPVPLSSVPETHLLGPIGSVAVTGAPGGTAWEEAQQIHLAPGENTVSPETLQHPSGQKAVSRPQVPLIPRARSISESPTVSVKEDGEESSQEADKKSSQNTVQREKLGNVKENAKSSRFGWFSWFRSKPTHNTSPSGDEDSSDSSDSEQEMPRAASPPQPSPSLSLTPPPDPQSLLGASAFSRDTGGDEGRGSASGAGTAEGPGSGGLSGPEGVSTELYFNAGILPPPPPVKGSVPLYNPSQVPQGKLLAISCIENFWLEDRWTPEDRDKPSVPSDHGLDGANLRIINQADLVEEAVLKSLQTYDIALPPIVYLVLLRREKKESKFPQTEGEFHISNYDTICSVWKWEPVDFNSPAVPVFRTVVKISSEQRGEQSEVLMGVLPAATEEQFVMSSKPESRMSRKRSGIVKQSRDNFDEVTKDQIRELSQLSLQSVDDRTLEGGYPDAGTFLTQVLAFDALS</sequence>
<dbReference type="GO" id="GO:0015031">
    <property type="term" value="P:protein transport"/>
    <property type="evidence" value="ECO:0007669"/>
    <property type="project" value="UniProtKB-KW"/>
</dbReference>
<feature type="compositionally biased region" description="Pro residues" evidence="14">
    <location>
        <begin position="1204"/>
        <end position="1221"/>
    </location>
</feature>
<dbReference type="GO" id="GO:0007030">
    <property type="term" value="P:Golgi organization"/>
    <property type="evidence" value="ECO:0007669"/>
    <property type="project" value="TreeGrafter"/>
</dbReference>
<dbReference type="GO" id="GO:0070973">
    <property type="term" value="P:protein localization to endoplasmic reticulum exit site"/>
    <property type="evidence" value="ECO:0007669"/>
    <property type="project" value="TreeGrafter"/>
</dbReference>
<keyword evidence="4 13" id="KW-0813">Transport</keyword>
<feature type="compositionally biased region" description="Gly residues" evidence="14">
    <location>
        <begin position="1242"/>
        <end position="1259"/>
    </location>
</feature>
<dbReference type="InterPro" id="IPR036291">
    <property type="entry name" value="NAD(P)-bd_dom_sf"/>
</dbReference>
<dbReference type="GO" id="GO:0000139">
    <property type="term" value="C:Golgi membrane"/>
    <property type="evidence" value="ECO:0007669"/>
    <property type="project" value="UniProtKB-SubCell"/>
</dbReference>
<comment type="subcellular location">
    <subcellularLocation>
        <location evidence="2">Endoplasmic reticulum membrane</location>
        <topology evidence="2">Peripheral membrane protein</topology>
    </subcellularLocation>
    <subcellularLocation>
        <location evidence="1">Golgi apparatus membrane</location>
        <topology evidence="1">Peripheral membrane protein</topology>
    </subcellularLocation>
</comment>
<dbReference type="SUPFAM" id="SSF50129">
    <property type="entry name" value="GroES-like"/>
    <property type="match status" value="1"/>
</dbReference>
<keyword evidence="10 13" id="KW-0472">Membrane</keyword>
<evidence type="ECO:0000256" key="1">
    <source>
        <dbReference type="ARBA" id="ARBA00004395"/>
    </source>
</evidence>
<dbReference type="GO" id="GO:0016192">
    <property type="term" value="P:vesicle-mediated transport"/>
    <property type="evidence" value="ECO:0007669"/>
    <property type="project" value="UniProtKB-KW"/>
</dbReference>
<accession>A0AAD4TY42</accession>
<dbReference type="InterPro" id="IPR024298">
    <property type="entry name" value="Sec16_Sec23-bd"/>
</dbReference>
<dbReference type="GO" id="GO:0012507">
    <property type="term" value="C:ER to Golgi transport vesicle membrane"/>
    <property type="evidence" value="ECO:0007669"/>
    <property type="project" value="TreeGrafter"/>
</dbReference>
<proteinExistence type="inferred from homology"/>
<evidence type="ECO:0000256" key="3">
    <source>
        <dbReference type="ARBA" id="ARBA00005927"/>
    </source>
</evidence>
<feature type="compositionally biased region" description="Polar residues" evidence="14">
    <location>
        <begin position="995"/>
        <end position="1010"/>
    </location>
</feature>
<name>A0AAD4TY42_OVIAM</name>
<keyword evidence="17" id="KW-1185">Reference proteome</keyword>
<evidence type="ECO:0000256" key="12">
    <source>
        <dbReference type="ARBA" id="ARBA00046776"/>
    </source>
</evidence>